<reference evidence="2" key="1">
    <citation type="journal article" date="2020" name="Stud. Mycol.">
        <title>101 Dothideomycetes genomes: a test case for predicting lifestyles and emergence of pathogens.</title>
        <authorList>
            <person name="Haridas S."/>
            <person name="Albert R."/>
            <person name="Binder M."/>
            <person name="Bloem J."/>
            <person name="Labutti K."/>
            <person name="Salamov A."/>
            <person name="Andreopoulos B."/>
            <person name="Baker S."/>
            <person name="Barry K."/>
            <person name="Bills G."/>
            <person name="Bluhm B."/>
            <person name="Cannon C."/>
            <person name="Castanera R."/>
            <person name="Culley D."/>
            <person name="Daum C."/>
            <person name="Ezra D."/>
            <person name="Gonzalez J."/>
            <person name="Henrissat B."/>
            <person name="Kuo A."/>
            <person name="Liang C."/>
            <person name="Lipzen A."/>
            <person name="Lutzoni F."/>
            <person name="Magnuson J."/>
            <person name="Mondo S."/>
            <person name="Nolan M."/>
            <person name="Ohm R."/>
            <person name="Pangilinan J."/>
            <person name="Park H.-J."/>
            <person name="Ramirez L."/>
            <person name="Alfaro M."/>
            <person name="Sun H."/>
            <person name="Tritt A."/>
            <person name="Yoshinaga Y."/>
            <person name="Zwiers L.-H."/>
            <person name="Turgeon B."/>
            <person name="Goodwin S."/>
            <person name="Spatafora J."/>
            <person name="Crous P."/>
            <person name="Grigoriev I."/>
        </authorList>
    </citation>
    <scope>NUCLEOTIDE SEQUENCE</scope>
    <source>
        <strain evidence="2">CBS 269.34</strain>
    </source>
</reference>
<dbReference type="EMBL" id="MU004189">
    <property type="protein sequence ID" value="KAF2495223.1"/>
    <property type="molecule type" value="Genomic_DNA"/>
</dbReference>
<name>A0A6A6QU19_9PEZI</name>
<sequence length="103" mass="11211">MAWPSRISPSGLAPRQEACLSSMSSTKPRRSQDGLQDCFRQNLNASRKAGPAASWTRPRWSPSTPAAAVVPLAASRETGPPSSGFMDTEEHYSWGCFRTSPRT</sequence>
<proteinExistence type="predicted"/>
<keyword evidence="3" id="KW-1185">Reference proteome</keyword>
<gene>
    <name evidence="2" type="ORF">BU16DRAFT_384289</name>
</gene>
<evidence type="ECO:0000256" key="1">
    <source>
        <dbReference type="SAM" id="MobiDB-lite"/>
    </source>
</evidence>
<organism evidence="2 3">
    <name type="scientific">Lophium mytilinum</name>
    <dbReference type="NCBI Taxonomy" id="390894"/>
    <lineage>
        <taxon>Eukaryota</taxon>
        <taxon>Fungi</taxon>
        <taxon>Dikarya</taxon>
        <taxon>Ascomycota</taxon>
        <taxon>Pezizomycotina</taxon>
        <taxon>Dothideomycetes</taxon>
        <taxon>Pleosporomycetidae</taxon>
        <taxon>Mytilinidiales</taxon>
        <taxon>Mytilinidiaceae</taxon>
        <taxon>Lophium</taxon>
    </lineage>
</organism>
<evidence type="ECO:0000313" key="3">
    <source>
        <dbReference type="Proteomes" id="UP000799750"/>
    </source>
</evidence>
<evidence type="ECO:0000313" key="2">
    <source>
        <dbReference type="EMBL" id="KAF2495223.1"/>
    </source>
</evidence>
<dbReference type="AlphaFoldDB" id="A0A6A6QU19"/>
<feature type="region of interest" description="Disordered" evidence="1">
    <location>
        <begin position="1"/>
        <end position="66"/>
    </location>
</feature>
<dbReference type="Proteomes" id="UP000799750">
    <property type="component" value="Unassembled WGS sequence"/>
</dbReference>
<accession>A0A6A6QU19</accession>
<protein>
    <submittedName>
        <fullName evidence="2">Uncharacterized protein</fullName>
    </submittedName>
</protein>